<name>A0ACD4C418_9BACI</name>
<evidence type="ECO:0000313" key="1">
    <source>
        <dbReference type="EMBL" id="UXH43237.1"/>
    </source>
</evidence>
<protein>
    <submittedName>
        <fullName evidence="1">Cell wall-binding repeat-containing protein</fullName>
    </submittedName>
</protein>
<sequence>MTFKKKVFSVMASATLVASSFAGVATFNPDKADAALQETKKFKVSNFSEVVALSMSNQAVQELVIVGNGKVDATSQLEKLGVKVKQNYKNYVYLADVPTRKVMEVLDLKSVRTVGKNSEIQLGEVKDPELEVKNQNKVDQDAVVKPNQAETHAPTGVDDFHDKFDGSGVRIGIIDSGPDPGHESFTEGLEEGTRKYGDSKIVAVRDYTISNRQLGYGIEDRYKEYLGSGLNYLAEGDVLFDGGHAEGDSVTVGETTYNTAGIDASDDTLFFGRTAFEPNPEPEESPYWTNQDLNADGTNGNTDNFTVLLAGDKVYIDTDMDNDFTDETAYANNETGTFDVNVEDDKYGANFRVNDMELDWFGAGLKKINLFTDFNGHGSHVSGISAANGPARANAFGAVAGEGVAPGAELVGMRVFKAEGGAPTFSIQKAMVDAALPESEGGFGVDVANLSLGSSPDLNDGLGSYGELMTVLSEDTDIVFVTSAGNAGPGVDTVGSPGDVAPIISVGAHITADMWAKEYNSYPYGKNADGTPKEGQGLWYFSSVGPNEAGNQKPDIVGPGSAFAAHPVQNGPYVVMQGTSMSSPYVAGAVALLKSAAEKDRIPFNYEIAREALIATANHLDGYNRAQEGGGLIDVPAAYEYLRKNFISDIKDVDITVYHGEKVSGGPGLYVRNKEIPEKVEVLVENKSDEDKKLDVSPTGDWIKPSVSTLNLKAGESKTITVDYDQSKLKTGVNAETLVFDDASTPYVEARSAQTIVTGYEFNQDNRFRFREEGEVQSSQTKGYTFDVKPGVSEVRFSLNALSENEDYKGRVRAIVFNPDGVEVSEFQGYAGYGGLGVEDHVFKSPKPGVWEVHVYGTSGPQAGKEVNKYQLEAVVQDVVAVPGEIDLGNAAAGSEMTKSVTFSNYLSEARDVKVVGAPFSTPKISSKKVEVPGNNDYYFQDIKVKNNVSLEVQTSNPSHPTDDVDLYIYDSKGNMVSYSAGATSDEKVSLTSLPDDTYTIAIEGYATMDPTTTLDLSINEFGVLSPGEKGKGKVDVNASQNLKVGKSLKADVNITTPSESVSSIGAVYLLDAKTDEVLSLLPIKVDGDIISEVSGLNREGTAIEVSKKLHEDGFADDHKYKTVILSTGYNFPDSLSAGPLASAIDAPILPVGSNGKLSKDVLNEIERLGAENVYILGGEGVVSADVFAQLNSISINSSDIERLETDGMPNRYGTNLAIVSKLQELGFKGNGVFVATGKNFADALSAAAIAGANDMPIVLTDGKGLSDEAKAILEDEKVYVLGGKSAVPESVVAEAKKVAVDVKVLSGVNRYGTLAAILGEFANSTDKLYVASGKNFPDALSAAPLVTDNSGLLLLTDPNGLPKEVDAFLTKYLYQNKISSVTVLGGKGAVGEGAREDLQEKVSN</sequence>
<organism evidence="1 2">
    <name type="scientific">Rossellomorea vietnamensis</name>
    <dbReference type="NCBI Taxonomy" id="218284"/>
    <lineage>
        <taxon>Bacteria</taxon>
        <taxon>Bacillati</taxon>
        <taxon>Bacillota</taxon>
        <taxon>Bacilli</taxon>
        <taxon>Bacillales</taxon>
        <taxon>Bacillaceae</taxon>
        <taxon>Rossellomorea</taxon>
    </lineage>
</organism>
<proteinExistence type="predicted"/>
<keyword evidence="2" id="KW-1185">Reference proteome</keyword>
<dbReference type="Proteomes" id="UP001064027">
    <property type="component" value="Chromosome"/>
</dbReference>
<gene>
    <name evidence="1" type="ORF">N5C46_16275</name>
</gene>
<reference evidence="1" key="1">
    <citation type="submission" date="2022-09" db="EMBL/GenBank/DDBJ databases">
        <title>Complete genome sequence of Rossellomorea vietnamensis strain RL-WG62, a newly isolated PGPR with the potential for plant salinity stress alleviation.</title>
        <authorList>
            <person name="Ren L."/>
            <person name="Wang G."/>
            <person name="Hu H."/>
        </authorList>
    </citation>
    <scope>NUCLEOTIDE SEQUENCE</scope>
    <source>
        <strain evidence="1">RL-WG62</strain>
    </source>
</reference>
<dbReference type="EMBL" id="CP104558">
    <property type="protein sequence ID" value="UXH43237.1"/>
    <property type="molecule type" value="Genomic_DNA"/>
</dbReference>
<accession>A0ACD4C418</accession>
<evidence type="ECO:0000313" key="2">
    <source>
        <dbReference type="Proteomes" id="UP001064027"/>
    </source>
</evidence>